<name>A0A083YGD8_HELPX</name>
<dbReference type="EMBL" id="MUOR01000044">
    <property type="protein sequence ID" value="OOP95077.1"/>
    <property type="molecule type" value="Genomic_DNA"/>
</dbReference>
<protein>
    <submittedName>
        <fullName evidence="4">DUF4065 domain-containing protein</fullName>
    </submittedName>
</protein>
<dbReference type="RefSeq" id="WP_000865799.1">
    <property type="nucleotide sequence ID" value="NZ_JAFCIO010000010.1"/>
</dbReference>
<comment type="caution">
    <text evidence="2">The sequence shown here is derived from an EMBL/GenBank/DDBJ whole genome shotgun (WGS) entry which is preliminary data.</text>
</comment>
<dbReference type="Proteomes" id="UP000220501">
    <property type="component" value="Unassembled WGS sequence"/>
</dbReference>
<sequence>MKVLDAAKILINLSLDNQKPITNLKLQKMLYIAQAESDSKLIKEDFQAWDYGPVIPDVYRNFCINGSTPITKREEIPNNIDREKEKELAKIYNQYKDADAWNMVRATHQKESAWSKHHVKGMRKVIKRDDIKADKELLQEALLPKNKP</sequence>
<reference evidence="2 7" key="1">
    <citation type="journal article" date="2017" name="Front. Cell. Infect. Microbiol.">
        <title>Whole Genome Sequence and Phylogenetic Analysis Show Helicobacter pylori Strains from Latin America Have Followed a Unique Evolution Pathway.</title>
        <authorList>
            <person name="Munoz-Ramirez Z.Y."/>
            <person name="Mendez-Tenorio A."/>
            <person name="Kato I."/>
            <person name="Bravo M.M."/>
            <person name="Rizzato C."/>
            <person name="Thorell K."/>
            <person name="Torres R.C."/>
            <person name="Aviles-Jimenez F."/>
            <person name="Camorlinga M."/>
            <person name="Canzian F."/>
            <person name="Torres J."/>
        </authorList>
    </citation>
    <scope>NUCLEOTIDE SEQUENCE [LARGE SCALE GENOMIC DNA]</scope>
    <source>
        <strain evidence="2 7">CC26084</strain>
    </source>
</reference>
<proteinExistence type="predicted"/>
<dbReference type="EMBL" id="RPFP01000004">
    <property type="protein sequence ID" value="RPF70010.1"/>
    <property type="molecule type" value="Genomic_DNA"/>
</dbReference>
<reference evidence="4 6" key="3">
    <citation type="submission" date="2018-11" db="EMBL/GenBank/DDBJ databases">
        <authorList>
            <person name="Gutierrez A.J."/>
            <person name="Bravo M."/>
        </authorList>
    </citation>
    <scope>NUCLEOTIDE SEQUENCE [LARGE SCALE GENOMIC DNA]</scope>
    <source>
        <strain evidence="4 6">22388</strain>
    </source>
</reference>
<evidence type="ECO:0000313" key="5">
    <source>
        <dbReference type="Proteomes" id="UP000220501"/>
    </source>
</evidence>
<reference evidence="3 5" key="2">
    <citation type="journal article" date="2017" name="Gut Pathog.">
        <title>Phylogenomics of Colombian Helicobacter pylori isolates.</title>
        <authorList>
            <person name="Gutierrez-Escobar A.J."/>
            <person name="Trujillo E."/>
            <person name="Acevedo O."/>
            <person name="Bravo M.M."/>
        </authorList>
    </citation>
    <scope>NUCLEOTIDE SEQUENCE [LARGE SCALE GENOMIC DNA]</scope>
    <source>
        <strain evidence="3 5">22366</strain>
    </source>
</reference>
<dbReference type="InterPro" id="IPR025272">
    <property type="entry name" value="SocA_Panacea"/>
</dbReference>
<organism evidence="2 7">
    <name type="scientific">Helicobacter pylori</name>
    <name type="common">Campylobacter pylori</name>
    <dbReference type="NCBI Taxonomy" id="210"/>
    <lineage>
        <taxon>Bacteria</taxon>
        <taxon>Pseudomonadati</taxon>
        <taxon>Campylobacterota</taxon>
        <taxon>Epsilonproteobacteria</taxon>
        <taxon>Campylobacterales</taxon>
        <taxon>Helicobacteraceae</taxon>
        <taxon>Helicobacter</taxon>
    </lineage>
</organism>
<evidence type="ECO:0000313" key="2">
    <source>
        <dbReference type="EMBL" id="OOP95077.1"/>
    </source>
</evidence>
<evidence type="ECO:0000313" key="3">
    <source>
        <dbReference type="EMBL" id="PDX08472.1"/>
    </source>
</evidence>
<dbReference type="AlphaFoldDB" id="A0A083YGD8"/>
<dbReference type="Proteomes" id="UP000318399">
    <property type="component" value="Unassembled WGS sequence"/>
</dbReference>
<gene>
    <name evidence="2" type="ORF">B0X41_05425</name>
    <name evidence="3" type="ORF">BB406_04820</name>
    <name evidence="4" type="ORF">EGV97_01495</name>
</gene>
<evidence type="ECO:0000259" key="1">
    <source>
        <dbReference type="Pfam" id="PF13274"/>
    </source>
</evidence>
<dbReference type="Proteomes" id="UP000276972">
    <property type="component" value="Unassembled WGS sequence"/>
</dbReference>
<dbReference type="Pfam" id="PF13274">
    <property type="entry name" value="SocA_Panacea"/>
    <property type="match status" value="1"/>
</dbReference>
<feature type="domain" description="Antitoxin SocA-like Panacea" evidence="1">
    <location>
        <begin position="26"/>
        <end position="114"/>
    </location>
</feature>
<dbReference type="EMBL" id="MBIN01000041">
    <property type="protein sequence ID" value="PDX08472.1"/>
    <property type="molecule type" value="Genomic_DNA"/>
</dbReference>
<evidence type="ECO:0000313" key="7">
    <source>
        <dbReference type="Proteomes" id="UP000318399"/>
    </source>
</evidence>
<evidence type="ECO:0000313" key="6">
    <source>
        <dbReference type="Proteomes" id="UP000276972"/>
    </source>
</evidence>
<accession>A0A083YGD8</accession>
<evidence type="ECO:0000313" key="4">
    <source>
        <dbReference type="EMBL" id="RPF70010.1"/>
    </source>
</evidence>